<dbReference type="EMBL" id="CP003732">
    <property type="protein sequence ID" value="AFV11194.1"/>
    <property type="molecule type" value="Genomic_DNA"/>
</dbReference>
<dbReference type="InterPro" id="IPR010327">
    <property type="entry name" value="FldB/FldC_alpha/beta"/>
</dbReference>
<proteinExistence type="inferred from homology"/>
<sequence>MLGWICAYTPEEIFSALGLDSFRLYGIGQAAAASLSYFPANFCPLARGCFCEGEEMLRDSSLSGIVLTASCHALVHLANGFKDNACRQKRRLFVYLLDLPRTCGFRNRAARVSFSLSLRDLVRELSSFYGVTWDEGKFWNAVEEHRQVRSLLRRIYLFQQERPESLRAAGLLEAVRAAGRSKKSDFYPVLRSVVEGLLGGEVPAPGSRAEKLLSGMRRRGSTGGPRLLVLGNSIPSVYLDLFEEMGADIVGDDLCQGYRYCLPEIAEEADPFAALARGYLERVPCPRMLSAGEYKEQLRKRLESCRPDGVVYHALKFCDSYLYQFPLIRQFLADEGLPVLYLETEYRGVGLEQARTRVQAFLEMVG</sequence>
<protein>
    <submittedName>
        <fullName evidence="6">2-hydroxyglutaryl-CoA dehydratase D-component HgdD</fullName>
    </submittedName>
</protein>
<dbReference type="STRING" id="1089553.Tph_c09650"/>
<dbReference type="AlphaFoldDB" id="K4LT12"/>
<dbReference type="RefSeq" id="WP_015050075.1">
    <property type="nucleotide sequence ID" value="NC_018870.1"/>
</dbReference>
<name>K4LT12_THEPS</name>
<evidence type="ECO:0000256" key="3">
    <source>
        <dbReference type="ARBA" id="ARBA00022723"/>
    </source>
</evidence>
<dbReference type="Gene3D" id="1.20.1270.370">
    <property type="match status" value="1"/>
</dbReference>
<evidence type="ECO:0000256" key="1">
    <source>
        <dbReference type="ARBA" id="ARBA00001966"/>
    </source>
</evidence>
<dbReference type="GO" id="GO:0051536">
    <property type="term" value="F:iron-sulfur cluster binding"/>
    <property type="evidence" value="ECO:0007669"/>
    <property type="project" value="UniProtKB-KW"/>
</dbReference>
<comment type="similarity">
    <text evidence="2">Belongs to the FldB/FldC dehydratase alpha/beta subunit family.</text>
</comment>
<comment type="cofactor">
    <cofactor evidence="1">
        <name>[4Fe-4S] cluster</name>
        <dbReference type="ChEBI" id="CHEBI:49883"/>
    </cofactor>
</comment>
<dbReference type="PANTHER" id="PTHR30548">
    <property type="entry name" value="2-HYDROXYGLUTARYL-COA DEHYDRATASE, D-COMPONENT-RELATED"/>
    <property type="match status" value="1"/>
</dbReference>
<dbReference type="PANTHER" id="PTHR30548:SF4">
    <property type="entry name" value="SUBUNIT OF OXYGEN-SENSITIVE 2-HYDROXYISOCAPROYL-COA DEHYDRATASE"/>
    <property type="match status" value="1"/>
</dbReference>
<evidence type="ECO:0000256" key="2">
    <source>
        <dbReference type="ARBA" id="ARBA00005806"/>
    </source>
</evidence>
<dbReference type="KEGG" id="tpz:Tph_c09650"/>
<evidence type="ECO:0000313" key="6">
    <source>
        <dbReference type="EMBL" id="AFV11194.1"/>
    </source>
</evidence>
<keyword evidence="4" id="KW-0408">Iron</keyword>
<keyword evidence="5" id="KW-0411">Iron-sulfur</keyword>
<organism evidence="6 7">
    <name type="scientific">Thermacetogenium phaeum (strain ATCC BAA-254 / DSM 26808 / PB)</name>
    <dbReference type="NCBI Taxonomy" id="1089553"/>
    <lineage>
        <taxon>Bacteria</taxon>
        <taxon>Bacillati</taxon>
        <taxon>Bacillota</taxon>
        <taxon>Clostridia</taxon>
        <taxon>Thermoanaerobacterales</taxon>
        <taxon>Thermoanaerobacteraceae</taxon>
        <taxon>Thermacetogenium</taxon>
    </lineage>
</organism>
<evidence type="ECO:0000313" key="7">
    <source>
        <dbReference type="Proteomes" id="UP000000467"/>
    </source>
</evidence>
<dbReference type="GO" id="GO:0016836">
    <property type="term" value="F:hydro-lyase activity"/>
    <property type="evidence" value="ECO:0007669"/>
    <property type="project" value="UniProtKB-ARBA"/>
</dbReference>
<evidence type="ECO:0000256" key="4">
    <source>
        <dbReference type="ARBA" id="ARBA00023004"/>
    </source>
</evidence>
<dbReference type="Gene3D" id="3.40.50.11890">
    <property type="match status" value="1"/>
</dbReference>
<reference evidence="6 7" key="1">
    <citation type="journal article" date="2012" name="BMC Genomics">
        <title>Genome-guided analysis of physiological and morphological traits of the fermentative acetate oxidizer Thermacetogenium phaeum.</title>
        <authorList>
            <person name="Oehler D."/>
            <person name="Poehlein A."/>
            <person name="Leimbach A."/>
            <person name="Muller N."/>
            <person name="Daniel R."/>
            <person name="Gottschalk G."/>
            <person name="Schink B."/>
        </authorList>
    </citation>
    <scope>NUCLEOTIDE SEQUENCE [LARGE SCALE GENOMIC DNA]</scope>
    <source>
        <strain evidence="7">ATCC BAA-254 / DSM 26808 / PB</strain>
    </source>
</reference>
<dbReference type="eggNOG" id="COG1775">
    <property type="taxonomic scope" value="Bacteria"/>
</dbReference>
<dbReference type="Pfam" id="PF06050">
    <property type="entry name" value="HGD-D"/>
    <property type="match status" value="1"/>
</dbReference>
<keyword evidence="7" id="KW-1185">Reference proteome</keyword>
<accession>K4LT12</accession>
<gene>
    <name evidence="6" type="primary">hgdD1</name>
    <name evidence="6" type="ordered locus">Tph_c09650</name>
</gene>
<dbReference type="GO" id="GO:0046872">
    <property type="term" value="F:metal ion binding"/>
    <property type="evidence" value="ECO:0007669"/>
    <property type="project" value="UniProtKB-KW"/>
</dbReference>
<evidence type="ECO:0000256" key="5">
    <source>
        <dbReference type="ARBA" id="ARBA00023014"/>
    </source>
</evidence>
<dbReference type="OrthoDB" id="9810278at2"/>
<dbReference type="HOGENOM" id="CLU_053697_0_0_9"/>
<dbReference type="Gene3D" id="3.40.50.11900">
    <property type="match status" value="1"/>
</dbReference>
<keyword evidence="3" id="KW-0479">Metal-binding</keyword>
<dbReference type="Proteomes" id="UP000000467">
    <property type="component" value="Chromosome"/>
</dbReference>